<comment type="caution">
    <text evidence="3">The sequence shown here is derived from an EMBL/GenBank/DDBJ whole genome shotgun (WGS) entry which is preliminary data.</text>
</comment>
<dbReference type="Pfam" id="PF11999">
    <property type="entry name" value="Ice_binding"/>
    <property type="match status" value="1"/>
</dbReference>
<protein>
    <submittedName>
        <fullName evidence="3">Antifreeze protein</fullName>
    </submittedName>
</protein>
<comment type="similarity">
    <text evidence="1">Belongs to the ice-binding protein family.</text>
</comment>
<dbReference type="AlphaFoldDB" id="A0AAD7KGS1"/>
<name>A0AAD7KGS1_9AGAR</name>
<gene>
    <name evidence="3" type="ORF">DFH07DRAFT_975905</name>
</gene>
<proteinExistence type="inferred from homology"/>
<evidence type="ECO:0000256" key="2">
    <source>
        <dbReference type="ARBA" id="ARBA00022729"/>
    </source>
</evidence>
<feature type="non-terminal residue" evidence="3">
    <location>
        <position position="222"/>
    </location>
</feature>
<sequence length="222" mass="21963">QAALCNIVALRPAAINLRTAGNFAILAETGVSTVVPSVITGNVGVSPIAAIALTGFSLTLASSGESATSSQVTGELFTASYVALTPATLSTAIADMGTAGQFPTSPIIICCFLTPPSGAISGLALAPGLYKWTGAVSISSEVFIVGGATDTFIFQIAGGLSIAAAQQLILASNIVWVVSGTVSVGAGAHIEGVVLGKTSITLITGASANSRLLAQTDVALQK</sequence>
<accession>A0AAD7KGS1</accession>
<feature type="non-terminal residue" evidence="3">
    <location>
        <position position="1"/>
    </location>
</feature>
<dbReference type="Proteomes" id="UP001215280">
    <property type="component" value="Unassembled WGS sequence"/>
</dbReference>
<keyword evidence="2" id="KW-0732">Signal</keyword>
<evidence type="ECO:0000313" key="4">
    <source>
        <dbReference type="Proteomes" id="UP001215280"/>
    </source>
</evidence>
<evidence type="ECO:0000313" key="3">
    <source>
        <dbReference type="EMBL" id="KAJ7785258.1"/>
    </source>
</evidence>
<dbReference type="InterPro" id="IPR021884">
    <property type="entry name" value="Ice-bd_prot"/>
</dbReference>
<reference evidence="3" key="1">
    <citation type="submission" date="2023-03" db="EMBL/GenBank/DDBJ databases">
        <title>Massive genome expansion in bonnet fungi (Mycena s.s.) driven by repeated elements and novel gene families across ecological guilds.</title>
        <authorList>
            <consortium name="Lawrence Berkeley National Laboratory"/>
            <person name="Harder C.B."/>
            <person name="Miyauchi S."/>
            <person name="Viragh M."/>
            <person name="Kuo A."/>
            <person name="Thoen E."/>
            <person name="Andreopoulos B."/>
            <person name="Lu D."/>
            <person name="Skrede I."/>
            <person name="Drula E."/>
            <person name="Henrissat B."/>
            <person name="Morin E."/>
            <person name="Kohler A."/>
            <person name="Barry K."/>
            <person name="LaButti K."/>
            <person name="Morin E."/>
            <person name="Salamov A."/>
            <person name="Lipzen A."/>
            <person name="Mereny Z."/>
            <person name="Hegedus B."/>
            <person name="Baldrian P."/>
            <person name="Stursova M."/>
            <person name="Weitz H."/>
            <person name="Taylor A."/>
            <person name="Grigoriev I.V."/>
            <person name="Nagy L.G."/>
            <person name="Martin F."/>
            <person name="Kauserud H."/>
        </authorList>
    </citation>
    <scope>NUCLEOTIDE SEQUENCE</scope>
    <source>
        <strain evidence="3">CBHHK188m</strain>
    </source>
</reference>
<dbReference type="EMBL" id="JARJLG010000001">
    <property type="protein sequence ID" value="KAJ7785258.1"/>
    <property type="molecule type" value="Genomic_DNA"/>
</dbReference>
<evidence type="ECO:0000256" key="1">
    <source>
        <dbReference type="ARBA" id="ARBA00005445"/>
    </source>
</evidence>
<keyword evidence="4" id="KW-1185">Reference proteome</keyword>
<organism evidence="3 4">
    <name type="scientific">Mycena maculata</name>
    <dbReference type="NCBI Taxonomy" id="230809"/>
    <lineage>
        <taxon>Eukaryota</taxon>
        <taxon>Fungi</taxon>
        <taxon>Dikarya</taxon>
        <taxon>Basidiomycota</taxon>
        <taxon>Agaricomycotina</taxon>
        <taxon>Agaricomycetes</taxon>
        <taxon>Agaricomycetidae</taxon>
        <taxon>Agaricales</taxon>
        <taxon>Marasmiineae</taxon>
        <taxon>Mycenaceae</taxon>
        <taxon>Mycena</taxon>
    </lineage>
</organism>